<evidence type="ECO:0000256" key="1">
    <source>
        <dbReference type="ARBA" id="ARBA00005125"/>
    </source>
</evidence>
<dbReference type="Gene3D" id="3.90.25.10">
    <property type="entry name" value="UDP-galactose 4-epimerase, domain 1"/>
    <property type="match status" value="1"/>
</dbReference>
<evidence type="ECO:0000256" key="2">
    <source>
        <dbReference type="ARBA" id="ARBA00007637"/>
    </source>
</evidence>
<accession>A0A7Z2G2H3</accession>
<comment type="similarity">
    <text evidence="2">Belongs to the NAD(P)-dependent epimerase/dehydratase family.</text>
</comment>
<proteinExistence type="inferred from homology"/>
<dbReference type="Proteomes" id="UP000434209">
    <property type="component" value="Chromosome 1"/>
</dbReference>
<organism evidence="4 5">
    <name type="scientific">Paraburkholderia acidiphila</name>
    <dbReference type="NCBI Taxonomy" id="2571747"/>
    <lineage>
        <taxon>Bacteria</taxon>
        <taxon>Pseudomonadati</taxon>
        <taxon>Pseudomonadota</taxon>
        <taxon>Betaproteobacteria</taxon>
        <taxon>Burkholderiales</taxon>
        <taxon>Burkholderiaceae</taxon>
        <taxon>Paraburkholderia</taxon>
    </lineage>
</organism>
<dbReference type="InterPro" id="IPR057326">
    <property type="entry name" value="KR_dom"/>
</dbReference>
<evidence type="ECO:0000313" key="5">
    <source>
        <dbReference type="Proteomes" id="UP000434209"/>
    </source>
</evidence>
<dbReference type="PANTHER" id="PTHR43000">
    <property type="entry name" value="DTDP-D-GLUCOSE 4,6-DEHYDRATASE-RELATED"/>
    <property type="match status" value="1"/>
</dbReference>
<evidence type="ECO:0000313" key="4">
    <source>
        <dbReference type="EMBL" id="QGZ54027.1"/>
    </source>
</evidence>
<gene>
    <name evidence="4" type="ORF">FAZ97_03340</name>
</gene>
<dbReference type="SMART" id="SM00822">
    <property type="entry name" value="PKS_KR"/>
    <property type="match status" value="1"/>
</dbReference>
<dbReference type="InterPro" id="IPR036291">
    <property type="entry name" value="NAD(P)-bd_dom_sf"/>
</dbReference>
<reference evidence="4 5" key="1">
    <citation type="submission" date="2019-12" db="EMBL/GenBank/DDBJ databases">
        <title>Paraburkholderia acidiphila 7Q-K02 sp. nov and Paraburkholderia acidisoli DHF22 sp. nov., two strains isolated from forest soil.</title>
        <authorList>
            <person name="Gao Z."/>
            <person name="Qiu L."/>
        </authorList>
    </citation>
    <scope>NUCLEOTIDE SEQUENCE [LARGE SCALE GENOMIC DNA]</scope>
    <source>
        <strain evidence="4 5">7Q-K02</strain>
    </source>
</reference>
<comment type="pathway">
    <text evidence="1">Bacterial outer membrane biogenesis; LPS O-antigen biosynthesis.</text>
</comment>
<dbReference type="OrthoDB" id="5295702at2"/>
<dbReference type="EMBL" id="CP046909">
    <property type="protein sequence ID" value="QGZ54027.1"/>
    <property type="molecule type" value="Genomic_DNA"/>
</dbReference>
<protein>
    <submittedName>
        <fullName evidence="4">NAD-dependent epimerase/dehydratase family protein</fullName>
    </submittedName>
</protein>
<name>A0A7Z2G2H3_9BURK</name>
<dbReference type="Pfam" id="PF01370">
    <property type="entry name" value="Epimerase"/>
    <property type="match status" value="1"/>
</dbReference>
<keyword evidence="5" id="KW-1185">Reference proteome</keyword>
<dbReference type="AlphaFoldDB" id="A0A7Z2G2H3"/>
<feature type="domain" description="Ketoreductase" evidence="3">
    <location>
        <begin position="2"/>
        <end position="133"/>
    </location>
</feature>
<sequence length="299" mass="32318">MGSVLITGAEGFTGRYVAQALRARGHQVSSLVRRCDEPAANVYACDLQDRAGLAEVVARVQPDWVVHLAAISFVGHANPGEIYATNVVGSRNLLEALAAGEKKPSAVLLASSANIYGAGPLGLPIPETAPYHPANDYAVSKVALEYMAQLWTDRLPIITVRPFNCIGVGQSLSFLVAKMADHFRRRAPVIELGNRDVARDFSDVRWVADVYCRLLEKAPVGEVFNVCSGHAVTLTHVLQTMSTITGHDIEARTNPDFVREHEVKSQCGDNRKLLSVIGQLDAPTLYDTLQWMLSGSGAA</sequence>
<dbReference type="InterPro" id="IPR001509">
    <property type="entry name" value="Epimerase_deHydtase"/>
</dbReference>
<dbReference type="KEGG" id="pacp:FAZ97_03340"/>
<dbReference type="SUPFAM" id="SSF51735">
    <property type="entry name" value="NAD(P)-binding Rossmann-fold domains"/>
    <property type="match status" value="1"/>
</dbReference>
<evidence type="ECO:0000259" key="3">
    <source>
        <dbReference type="SMART" id="SM00822"/>
    </source>
</evidence>
<dbReference type="RefSeq" id="WP_158757185.1">
    <property type="nucleotide sequence ID" value="NZ_CP046909.1"/>
</dbReference>
<dbReference type="Gene3D" id="3.40.50.720">
    <property type="entry name" value="NAD(P)-binding Rossmann-like Domain"/>
    <property type="match status" value="1"/>
</dbReference>